<gene>
    <name evidence="3" type="ORF">Mame_01132</name>
</gene>
<dbReference type="STRING" id="1122214.Mame_01132"/>
<feature type="signal peptide" evidence="1">
    <location>
        <begin position="1"/>
        <end position="18"/>
    </location>
</feature>
<dbReference type="InterPro" id="IPR007372">
    <property type="entry name" value="Lipid/polyisoprenoid-bd_YceI"/>
</dbReference>
<evidence type="ECO:0000313" key="3">
    <source>
        <dbReference type="EMBL" id="AQZ50503.1"/>
    </source>
</evidence>
<dbReference type="PANTHER" id="PTHR34406">
    <property type="entry name" value="PROTEIN YCEI"/>
    <property type="match status" value="1"/>
</dbReference>
<organism evidence="3 4">
    <name type="scientific">Martelella mediterranea DSM 17316</name>
    <dbReference type="NCBI Taxonomy" id="1122214"/>
    <lineage>
        <taxon>Bacteria</taxon>
        <taxon>Pseudomonadati</taxon>
        <taxon>Pseudomonadota</taxon>
        <taxon>Alphaproteobacteria</taxon>
        <taxon>Hyphomicrobiales</taxon>
        <taxon>Aurantimonadaceae</taxon>
        <taxon>Martelella</taxon>
    </lineage>
</organism>
<proteinExistence type="predicted"/>
<keyword evidence="1" id="KW-0732">Signal</keyword>
<dbReference type="OrthoDB" id="9811006at2"/>
<accession>A0A1U9YYH9</accession>
<dbReference type="eggNOG" id="COG2353">
    <property type="taxonomic scope" value="Bacteria"/>
</dbReference>
<protein>
    <recommendedName>
        <fullName evidence="2">Lipid/polyisoprenoid-binding YceI-like domain-containing protein</fullName>
    </recommendedName>
</protein>
<evidence type="ECO:0000313" key="4">
    <source>
        <dbReference type="Proteomes" id="UP000191135"/>
    </source>
</evidence>
<dbReference type="InterPro" id="IPR036761">
    <property type="entry name" value="TTHA0802/YceI-like_sf"/>
</dbReference>
<dbReference type="Proteomes" id="UP000191135">
    <property type="component" value="Chromosome"/>
</dbReference>
<evidence type="ECO:0000256" key="1">
    <source>
        <dbReference type="SAM" id="SignalP"/>
    </source>
</evidence>
<dbReference type="EMBL" id="CP020330">
    <property type="protein sequence ID" value="AQZ50503.1"/>
    <property type="molecule type" value="Genomic_DNA"/>
</dbReference>
<dbReference type="Gene3D" id="2.40.128.110">
    <property type="entry name" value="Lipid/polyisoprenoid-binding, YceI-like"/>
    <property type="match status" value="1"/>
</dbReference>
<dbReference type="AlphaFoldDB" id="A0A1U9YYH9"/>
<dbReference type="Pfam" id="PF04264">
    <property type="entry name" value="YceI"/>
    <property type="match status" value="1"/>
</dbReference>
<dbReference type="PANTHER" id="PTHR34406:SF1">
    <property type="entry name" value="PROTEIN YCEI"/>
    <property type="match status" value="1"/>
</dbReference>
<keyword evidence="4" id="KW-1185">Reference proteome</keyword>
<name>A0A1U9YYH9_9HYPH</name>
<feature type="domain" description="Lipid/polyisoprenoid-binding YceI-like" evidence="2">
    <location>
        <begin position="28"/>
        <end position="196"/>
    </location>
</feature>
<sequence length="200" mass="21710" precursor="true">MRINALLIALMIAAPAMADGPPPAPSGLYEQDSPHTSVTWKIDHFGLSHFTARFIDANARLDWNADEPELSKLTVEIDPANVRTDFPFPEVEDFDGKIGGDPAFLAANPITFVSERIDITGENTGRIEGNLTMRGETHPAVMDVVFNGSLAEHPIEKIAKLGFSGHMTVKRSLWGLTFATPALSDDVEVAIEIEFKPAGV</sequence>
<evidence type="ECO:0000259" key="2">
    <source>
        <dbReference type="SMART" id="SM00867"/>
    </source>
</evidence>
<reference evidence="3 4" key="1">
    <citation type="submission" date="2017-03" db="EMBL/GenBank/DDBJ databases">
        <title>Foreign affairs: Plasmid Transfer between Roseobacters and Rhizobia.</title>
        <authorList>
            <person name="Bartling P."/>
            <person name="Bunk B."/>
            <person name="Overmann J."/>
            <person name="Brinkmann H."/>
            <person name="Petersen J."/>
        </authorList>
    </citation>
    <scope>NUCLEOTIDE SEQUENCE [LARGE SCALE GENOMIC DNA]</scope>
    <source>
        <strain evidence="3 4">MACL11</strain>
    </source>
</reference>
<dbReference type="KEGG" id="mmed:Mame_01132"/>
<feature type="chain" id="PRO_5010728279" description="Lipid/polyisoprenoid-binding YceI-like domain-containing protein" evidence="1">
    <location>
        <begin position="19"/>
        <end position="200"/>
    </location>
</feature>
<dbReference type="SMART" id="SM00867">
    <property type="entry name" value="YceI"/>
    <property type="match status" value="1"/>
</dbReference>
<dbReference type="RefSeq" id="WP_018066097.1">
    <property type="nucleotide sequence ID" value="NZ_AQWH01000019.1"/>
</dbReference>
<dbReference type="SUPFAM" id="SSF101874">
    <property type="entry name" value="YceI-like"/>
    <property type="match status" value="1"/>
</dbReference>